<sequence length="374" mass="39763">FKLTLGSFNNIDVYVPAGQWGNPILMHRDAGLGFHGIGRLKSGVTIEQARADLAAISQNLAAAYPDSNKGIGAAVFPLKQDMVGNVKTLLLLLLGAVGFVLLISCVNVANLMLARSATRAREFAVRAALGAGRARILGQLLTESLLLSMIAGGLGLLLAAWGTQAGLRRLPAGLPRAAEVGLDAHVLFFTLVVSLGCGILFGLAPALKGTRASLHDMLKEGGRGGSGSRHRAQRLLVVVETALALVLLVAAGLMIRSLRALWNVNPGFNSYNVLTFGVALPPAMRTATADGIRAALRNVDQQIKAVPGVKAESLSWGATPLGSDDEDLFWIEGQPKPANDNEMKWALSYVVEEDYLRVMDIPLLRGRFFTSRDN</sequence>
<evidence type="ECO:0000256" key="7">
    <source>
        <dbReference type="SAM" id="Phobius"/>
    </source>
</evidence>
<feature type="non-terminal residue" evidence="9">
    <location>
        <position position="374"/>
    </location>
</feature>
<keyword evidence="3 7" id="KW-0812">Transmembrane</keyword>
<dbReference type="EMBL" id="JACDQQ010001740">
    <property type="protein sequence ID" value="MBA0086913.1"/>
    <property type="molecule type" value="Genomic_DNA"/>
</dbReference>
<dbReference type="GO" id="GO:0005886">
    <property type="term" value="C:plasma membrane"/>
    <property type="evidence" value="ECO:0007669"/>
    <property type="project" value="UniProtKB-SubCell"/>
</dbReference>
<evidence type="ECO:0000259" key="8">
    <source>
        <dbReference type="Pfam" id="PF02687"/>
    </source>
</evidence>
<protein>
    <submittedName>
        <fullName evidence="9">FtsX-like permease family protein</fullName>
    </submittedName>
</protein>
<comment type="caution">
    <text evidence="9">The sequence shown here is derived from an EMBL/GenBank/DDBJ whole genome shotgun (WGS) entry which is preliminary data.</text>
</comment>
<dbReference type="PANTHER" id="PTHR30572:SF4">
    <property type="entry name" value="ABC TRANSPORTER PERMEASE YTRF"/>
    <property type="match status" value="1"/>
</dbReference>
<name>A0A7V8NSW6_9BACT</name>
<dbReference type="AlphaFoldDB" id="A0A7V8NSW6"/>
<proteinExistence type="inferred from homology"/>
<evidence type="ECO:0000256" key="4">
    <source>
        <dbReference type="ARBA" id="ARBA00022989"/>
    </source>
</evidence>
<dbReference type="Proteomes" id="UP000567293">
    <property type="component" value="Unassembled WGS sequence"/>
</dbReference>
<dbReference type="GO" id="GO:0022857">
    <property type="term" value="F:transmembrane transporter activity"/>
    <property type="evidence" value="ECO:0007669"/>
    <property type="project" value="TreeGrafter"/>
</dbReference>
<feature type="transmembrane region" description="Helical" evidence="7">
    <location>
        <begin position="235"/>
        <end position="255"/>
    </location>
</feature>
<feature type="transmembrane region" description="Helical" evidence="7">
    <location>
        <begin position="145"/>
        <end position="164"/>
    </location>
</feature>
<feature type="domain" description="ABC3 transporter permease C-terminal" evidence="8">
    <location>
        <begin position="96"/>
        <end position="211"/>
    </location>
</feature>
<dbReference type="InterPro" id="IPR003838">
    <property type="entry name" value="ABC3_permease_C"/>
</dbReference>
<organism evidence="9 10">
    <name type="scientific">Candidatus Acidiferrum panamense</name>
    <dbReference type="NCBI Taxonomy" id="2741543"/>
    <lineage>
        <taxon>Bacteria</taxon>
        <taxon>Pseudomonadati</taxon>
        <taxon>Acidobacteriota</taxon>
        <taxon>Terriglobia</taxon>
        <taxon>Candidatus Acidiferrales</taxon>
        <taxon>Candidatus Acidiferrum</taxon>
    </lineage>
</organism>
<evidence type="ECO:0000256" key="6">
    <source>
        <dbReference type="ARBA" id="ARBA00038076"/>
    </source>
</evidence>
<comment type="subcellular location">
    <subcellularLocation>
        <location evidence="1">Cell membrane</location>
        <topology evidence="1">Multi-pass membrane protein</topology>
    </subcellularLocation>
</comment>
<evidence type="ECO:0000256" key="3">
    <source>
        <dbReference type="ARBA" id="ARBA00022692"/>
    </source>
</evidence>
<evidence type="ECO:0000313" key="9">
    <source>
        <dbReference type="EMBL" id="MBA0086913.1"/>
    </source>
</evidence>
<keyword evidence="4 7" id="KW-1133">Transmembrane helix</keyword>
<feature type="transmembrane region" description="Helical" evidence="7">
    <location>
        <begin position="89"/>
        <end position="113"/>
    </location>
</feature>
<evidence type="ECO:0000256" key="5">
    <source>
        <dbReference type="ARBA" id="ARBA00023136"/>
    </source>
</evidence>
<evidence type="ECO:0000256" key="1">
    <source>
        <dbReference type="ARBA" id="ARBA00004651"/>
    </source>
</evidence>
<comment type="similarity">
    <text evidence="6">Belongs to the ABC-4 integral membrane protein family.</text>
</comment>
<keyword evidence="2" id="KW-1003">Cell membrane</keyword>
<keyword evidence="5 7" id="KW-0472">Membrane</keyword>
<evidence type="ECO:0000256" key="2">
    <source>
        <dbReference type="ARBA" id="ARBA00022475"/>
    </source>
</evidence>
<feature type="transmembrane region" description="Helical" evidence="7">
    <location>
        <begin position="184"/>
        <end position="207"/>
    </location>
</feature>
<dbReference type="InterPro" id="IPR050250">
    <property type="entry name" value="Macrolide_Exporter_MacB"/>
</dbReference>
<accession>A0A7V8NSW6</accession>
<feature type="non-terminal residue" evidence="9">
    <location>
        <position position="1"/>
    </location>
</feature>
<gene>
    <name evidence="9" type="ORF">HRJ53_18180</name>
</gene>
<dbReference type="PANTHER" id="PTHR30572">
    <property type="entry name" value="MEMBRANE COMPONENT OF TRANSPORTER-RELATED"/>
    <property type="match status" value="1"/>
</dbReference>
<evidence type="ECO:0000313" key="10">
    <source>
        <dbReference type="Proteomes" id="UP000567293"/>
    </source>
</evidence>
<reference evidence="9" key="1">
    <citation type="submission" date="2020-06" db="EMBL/GenBank/DDBJ databases">
        <title>Legume-microbial interactions unlock mineral nutrients during tropical forest succession.</title>
        <authorList>
            <person name="Epihov D.Z."/>
        </authorList>
    </citation>
    <scope>NUCLEOTIDE SEQUENCE [LARGE SCALE GENOMIC DNA]</scope>
    <source>
        <strain evidence="9">Pan2503</strain>
    </source>
</reference>
<keyword evidence="10" id="KW-1185">Reference proteome</keyword>
<dbReference type="Pfam" id="PF02687">
    <property type="entry name" value="FtsX"/>
    <property type="match status" value="1"/>
</dbReference>